<dbReference type="Proteomes" id="UP000278962">
    <property type="component" value="Unassembled WGS sequence"/>
</dbReference>
<evidence type="ECO:0000313" key="3">
    <source>
        <dbReference type="Proteomes" id="UP000278962"/>
    </source>
</evidence>
<comment type="caution">
    <text evidence="2">The sequence shown here is derived from an EMBL/GenBank/DDBJ whole genome shotgun (WGS) entry which is preliminary data.</text>
</comment>
<organism evidence="2 3">
    <name type="scientific">Solirubrobacter pauli</name>
    <dbReference type="NCBI Taxonomy" id="166793"/>
    <lineage>
        <taxon>Bacteria</taxon>
        <taxon>Bacillati</taxon>
        <taxon>Actinomycetota</taxon>
        <taxon>Thermoleophilia</taxon>
        <taxon>Solirubrobacterales</taxon>
        <taxon>Solirubrobacteraceae</taxon>
        <taxon>Solirubrobacter</taxon>
    </lineage>
</organism>
<dbReference type="OrthoDB" id="3687419at2"/>
<dbReference type="Pfam" id="PF11575">
    <property type="entry name" value="FhuF_C"/>
    <property type="match status" value="1"/>
</dbReference>
<sequence length="217" mass="23720">MLHVGARAEAGWTTSAELAGPGLERALAIVGRQLGTDRRDIQGQRIVEVVAWWLALPAAHALLDDQLPDLSPANTRVWVDEDEAPDGIGTLVLEERYHAASLPLLDEYVTAHVDALLTAVCEHTKRPVKALRRGVDDRVAAALIWAAQTRGDEPRGCALAREAYPGLDLRTLELPGHALTVHVRSGCCLYYRIPEKPKCWGCPLLTDDERRALTTSA</sequence>
<dbReference type="AlphaFoldDB" id="A0A660L2I3"/>
<reference evidence="2 3" key="1">
    <citation type="submission" date="2018-10" db="EMBL/GenBank/DDBJ databases">
        <title>Genomic Encyclopedia of Archaeal and Bacterial Type Strains, Phase II (KMG-II): from individual species to whole genera.</title>
        <authorList>
            <person name="Goeker M."/>
        </authorList>
    </citation>
    <scope>NUCLEOTIDE SEQUENCE [LARGE SCALE GENOMIC DNA]</scope>
    <source>
        <strain evidence="2 3">DSM 14954</strain>
    </source>
</reference>
<dbReference type="GO" id="GO:0051537">
    <property type="term" value="F:2 iron, 2 sulfur cluster binding"/>
    <property type="evidence" value="ECO:0007669"/>
    <property type="project" value="InterPro"/>
</dbReference>
<accession>A0A660L2I3</accession>
<feature type="domain" description="Ferric siderophore reductase C-terminal" evidence="1">
    <location>
        <begin position="184"/>
        <end position="204"/>
    </location>
</feature>
<dbReference type="RefSeq" id="WP_121257385.1">
    <property type="nucleotide sequence ID" value="NZ_RBIL01000002.1"/>
</dbReference>
<name>A0A660L2I3_9ACTN</name>
<dbReference type="InterPro" id="IPR024726">
    <property type="entry name" value="FhuF_C"/>
</dbReference>
<protein>
    <submittedName>
        <fullName evidence="2">FhuF-like iron-sulfur protein</fullName>
    </submittedName>
</protein>
<evidence type="ECO:0000313" key="2">
    <source>
        <dbReference type="EMBL" id="RKQ88137.1"/>
    </source>
</evidence>
<keyword evidence="3" id="KW-1185">Reference proteome</keyword>
<proteinExistence type="predicted"/>
<gene>
    <name evidence="2" type="ORF">C8N24_6178</name>
</gene>
<dbReference type="EMBL" id="RBIL01000002">
    <property type="protein sequence ID" value="RKQ88137.1"/>
    <property type="molecule type" value="Genomic_DNA"/>
</dbReference>
<evidence type="ECO:0000259" key="1">
    <source>
        <dbReference type="Pfam" id="PF11575"/>
    </source>
</evidence>